<keyword evidence="2" id="KW-1003">Cell membrane</keyword>
<organism evidence="11 12">
    <name type="scientific">Kolteria novifilia</name>
    <dbReference type="NCBI Taxonomy" id="2527975"/>
    <lineage>
        <taxon>Bacteria</taxon>
        <taxon>Pseudomonadati</taxon>
        <taxon>Planctomycetota</taxon>
        <taxon>Planctomycetia</taxon>
        <taxon>Kolteriales</taxon>
        <taxon>Kolteriaceae</taxon>
        <taxon>Kolteria</taxon>
    </lineage>
</organism>
<dbReference type="GO" id="GO:0009103">
    <property type="term" value="P:lipopolysaccharide biosynthetic process"/>
    <property type="evidence" value="ECO:0007669"/>
    <property type="project" value="UniProtKB-ARBA"/>
</dbReference>
<feature type="transmembrane region" description="Helical" evidence="9">
    <location>
        <begin position="467"/>
        <end position="488"/>
    </location>
</feature>
<name>A0A518AZL8_9BACT</name>
<dbReference type="PANTHER" id="PTHR33908">
    <property type="entry name" value="MANNOSYLTRANSFERASE YKCB-RELATED"/>
    <property type="match status" value="1"/>
</dbReference>
<gene>
    <name evidence="11" type="ORF">Pan216_09900</name>
</gene>
<dbReference type="EMBL" id="CP036279">
    <property type="protein sequence ID" value="QDU60153.1"/>
    <property type="molecule type" value="Genomic_DNA"/>
</dbReference>
<keyword evidence="6 9" id="KW-1133">Transmembrane helix</keyword>
<keyword evidence="3" id="KW-0328">Glycosyltransferase</keyword>
<feature type="transmembrane region" description="Helical" evidence="9">
    <location>
        <begin position="429"/>
        <end position="460"/>
    </location>
</feature>
<dbReference type="InterPro" id="IPR038731">
    <property type="entry name" value="RgtA/B/C-like"/>
</dbReference>
<feature type="transmembrane region" description="Helical" evidence="9">
    <location>
        <begin position="97"/>
        <end position="118"/>
    </location>
</feature>
<reference evidence="11 12" key="1">
    <citation type="submission" date="2019-02" db="EMBL/GenBank/DDBJ databases">
        <title>Deep-cultivation of Planctomycetes and their phenomic and genomic characterization uncovers novel biology.</title>
        <authorList>
            <person name="Wiegand S."/>
            <person name="Jogler M."/>
            <person name="Boedeker C."/>
            <person name="Pinto D."/>
            <person name="Vollmers J."/>
            <person name="Rivas-Marin E."/>
            <person name="Kohn T."/>
            <person name="Peeters S.H."/>
            <person name="Heuer A."/>
            <person name="Rast P."/>
            <person name="Oberbeckmann S."/>
            <person name="Bunk B."/>
            <person name="Jeske O."/>
            <person name="Meyerdierks A."/>
            <person name="Storesund J.E."/>
            <person name="Kallscheuer N."/>
            <person name="Luecker S."/>
            <person name="Lage O.M."/>
            <person name="Pohl T."/>
            <person name="Merkel B.J."/>
            <person name="Hornburger P."/>
            <person name="Mueller R.-W."/>
            <person name="Bruemmer F."/>
            <person name="Labrenz M."/>
            <person name="Spormann A.M."/>
            <person name="Op den Camp H."/>
            <person name="Overmann J."/>
            <person name="Amann R."/>
            <person name="Jetten M.S.M."/>
            <person name="Mascher T."/>
            <person name="Medema M.H."/>
            <person name="Devos D.P."/>
            <person name="Kaster A.-K."/>
            <person name="Ovreas L."/>
            <person name="Rohde M."/>
            <person name="Galperin M.Y."/>
            <person name="Jogler C."/>
        </authorList>
    </citation>
    <scope>NUCLEOTIDE SEQUENCE [LARGE SCALE GENOMIC DNA]</scope>
    <source>
        <strain evidence="11 12">Pan216</strain>
    </source>
</reference>
<dbReference type="Proteomes" id="UP000317093">
    <property type="component" value="Chromosome"/>
</dbReference>
<dbReference type="GO" id="GO:0005886">
    <property type="term" value="C:plasma membrane"/>
    <property type="evidence" value="ECO:0007669"/>
    <property type="project" value="UniProtKB-SubCell"/>
</dbReference>
<feature type="domain" description="Glycosyltransferase RgtA/B/C/D-like" evidence="10">
    <location>
        <begin position="340"/>
        <end position="474"/>
    </location>
</feature>
<dbReference type="GO" id="GO:0016763">
    <property type="term" value="F:pentosyltransferase activity"/>
    <property type="evidence" value="ECO:0007669"/>
    <property type="project" value="TreeGrafter"/>
</dbReference>
<accession>A0A518AZL8</accession>
<evidence type="ECO:0000313" key="12">
    <source>
        <dbReference type="Proteomes" id="UP000317093"/>
    </source>
</evidence>
<evidence type="ECO:0000259" key="10">
    <source>
        <dbReference type="Pfam" id="PF13231"/>
    </source>
</evidence>
<feature type="region of interest" description="Disordered" evidence="8">
    <location>
        <begin position="56"/>
        <end position="78"/>
    </location>
</feature>
<evidence type="ECO:0000256" key="2">
    <source>
        <dbReference type="ARBA" id="ARBA00022475"/>
    </source>
</evidence>
<feature type="compositionally biased region" description="Polar residues" evidence="8">
    <location>
        <begin position="56"/>
        <end position="65"/>
    </location>
</feature>
<feature type="transmembrane region" description="Helical" evidence="9">
    <location>
        <begin position="591"/>
        <end position="610"/>
    </location>
</feature>
<keyword evidence="12" id="KW-1185">Reference proteome</keyword>
<feature type="transmembrane region" description="Helical" evidence="9">
    <location>
        <begin position="568"/>
        <end position="585"/>
    </location>
</feature>
<keyword evidence="5 9" id="KW-0812">Transmembrane</keyword>
<feature type="transmembrane region" description="Helical" evidence="9">
    <location>
        <begin position="232"/>
        <end position="249"/>
    </location>
</feature>
<dbReference type="KEGG" id="knv:Pan216_09900"/>
<dbReference type="InterPro" id="IPR050297">
    <property type="entry name" value="LipidA_mod_glycosyltrf_83"/>
</dbReference>
<feature type="transmembrane region" description="Helical" evidence="9">
    <location>
        <begin position="394"/>
        <end position="417"/>
    </location>
</feature>
<dbReference type="AlphaFoldDB" id="A0A518AZL8"/>
<feature type="transmembrane region" description="Helical" evidence="9">
    <location>
        <begin position="171"/>
        <end position="193"/>
    </location>
</feature>
<keyword evidence="4" id="KW-0808">Transferase</keyword>
<sequence>MRASCGEAFSAQRPGSGIHGREDDDVRAVNASQNTLGLSVFPYLLVCLHAGSQVGAPQNRQSRYNPPSHPGLKLGKERPIRHAKEHLPPKEPTDVSVGMGLLCGFAYAAVFQISFYAATLYGSAPQPENRFARWQLMEHAALPAPDGHPSIYALALSRFETPEHLIQRLPLYLAAIVFLAAATLAGDLLRHWIGPEDSGRGLRRWIVAFGLGMGAASLLVQLLGLAGLLGRVPLSIVMALVVTGWVVWWRRRPSPPADRSSDQLAADRPSTIERWALSLLVAPFVLLGLLAAALPTMDYDALAYHLLGPKEYFLAGRISYLPHNVYTSFPFLTEMWSLAGMSLFGDWFLGGLFGQIVIATFGLAGGLAVGVLAEDLFGERIGWWSAAIYLSTPWIYRLSVHPYVEGPLLFYGVLTLLASLEGRMGRWRWALVSGLLAGFAVGCKYTGVVFVGLPAFVVLVAMRDGRLACRLGAIFVGGMLLSAGPWFLRNLLWTGNPVYPLLFELFGVGEWTAADAEKFSKGHRPGNYQVGSLIQSAREVLIESDWQSALVFAFAPLAFLHRDRRKALSLWLLVLGLFGAFWLLTHRLDRFWLPLEPFAVVLAGVGMCWSARLNWKLVAWLSFSVAVFYNLAYCTTPLVGLPYYTADIHEARLRGQGTAIQLVNSPEFVAPDETVLFVGLAAVYNALPDARYNTVFDRNLLEKLVRDPDGDGLRPTEEIRQAFEEEGIDVVLVDWSWIELYRSAGNYGFPDFVTPKVFQELTSRGMLRPVQTPLGPASPIQVYRVTDGPLIGRDSER</sequence>
<dbReference type="OrthoDB" id="9785476at2"/>
<proteinExistence type="predicted"/>
<feature type="transmembrane region" description="Helical" evidence="9">
    <location>
        <begin position="205"/>
        <end position="226"/>
    </location>
</feature>
<dbReference type="PANTHER" id="PTHR33908:SF11">
    <property type="entry name" value="MEMBRANE PROTEIN"/>
    <property type="match status" value="1"/>
</dbReference>
<evidence type="ECO:0000256" key="6">
    <source>
        <dbReference type="ARBA" id="ARBA00022989"/>
    </source>
</evidence>
<feature type="transmembrane region" description="Helical" evidence="9">
    <location>
        <begin position="347"/>
        <end position="373"/>
    </location>
</feature>
<evidence type="ECO:0000256" key="3">
    <source>
        <dbReference type="ARBA" id="ARBA00022676"/>
    </source>
</evidence>
<evidence type="ECO:0000256" key="9">
    <source>
        <dbReference type="SAM" id="Phobius"/>
    </source>
</evidence>
<protein>
    <recommendedName>
        <fullName evidence="10">Glycosyltransferase RgtA/B/C/D-like domain-containing protein</fullName>
    </recommendedName>
</protein>
<comment type="subcellular location">
    <subcellularLocation>
        <location evidence="1">Cell membrane</location>
        <topology evidence="1">Multi-pass membrane protein</topology>
    </subcellularLocation>
</comment>
<feature type="region of interest" description="Disordered" evidence="8">
    <location>
        <begin position="1"/>
        <end position="23"/>
    </location>
</feature>
<keyword evidence="7 9" id="KW-0472">Membrane</keyword>
<evidence type="ECO:0000313" key="11">
    <source>
        <dbReference type="EMBL" id="QDU60153.1"/>
    </source>
</evidence>
<feature type="transmembrane region" description="Helical" evidence="9">
    <location>
        <begin position="275"/>
        <end position="294"/>
    </location>
</feature>
<evidence type="ECO:0000256" key="4">
    <source>
        <dbReference type="ARBA" id="ARBA00022679"/>
    </source>
</evidence>
<dbReference type="Pfam" id="PF13231">
    <property type="entry name" value="PMT_2"/>
    <property type="match status" value="1"/>
</dbReference>
<evidence type="ECO:0000256" key="7">
    <source>
        <dbReference type="ARBA" id="ARBA00023136"/>
    </source>
</evidence>
<evidence type="ECO:0000256" key="5">
    <source>
        <dbReference type="ARBA" id="ARBA00022692"/>
    </source>
</evidence>
<evidence type="ECO:0000256" key="8">
    <source>
        <dbReference type="SAM" id="MobiDB-lite"/>
    </source>
</evidence>
<feature type="transmembrane region" description="Helical" evidence="9">
    <location>
        <begin position="617"/>
        <end position="644"/>
    </location>
</feature>
<evidence type="ECO:0000256" key="1">
    <source>
        <dbReference type="ARBA" id="ARBA00004651"/>
    </source>
</evidence>